<keyword evidence="2" id="KW-1185">Reference proteome</keyword>
<name>A0AAD7JY55_9AGAR</name>
<evidence type="ECO:0000313" key="2">
    <source>
        <dbReference type="Proteomes" id="UP001215280"/>
    </source>
</evidence>
<evidence type="ECO:0000313" key="1">
    <source>
        <dbReference type="EMBL" id="KAJ7772950.1"/>
    </source>
</evidence>
<dbReference type="AlphaFoldDB" id="A0AAD7JY55"/>
<accession>A0AAD7JY55</accession>
<comment type="caution">
    <text evidence="1">The sequence shown here is derived from an EMBL/GenBank/DDBJ whole genome shotgun (WGS) entry which is preliminary data.</text>
</comment>
<dbReference type="Proteomes" id="UP001215280">
    <property type="component" value="Unassembled WGS sequence"/>
</dbReference>
<gene>
    <name evidence="1" type="ORF">DFH07DRAFT_767802</name>
</gene>
<proteinExistence type="predicted"/>
<reference evidence="1" key="1">
    <citation type="submission" date="2023-03" db="EMBL/GenBank/DDBJ databases">
        <title>Massive genome expansion in bonnet fungi (Mycena s.s.) driven by repeated elements and novel gene families across ecological guilds.</title>
        <authorList>
            <consortium name="Lawrence Berkeley National Laboratory"/>
            <person name="Harder C.B."/>
            <person name="Miyauchi S."/>
            <person name="Viragh M."/>
            <person name="Kuo A."/>
            <person name="Thoen E."/>
            <person name="Andreopoulos B."/>
            <person name="Lu D."/>
            <person name="Skrede I."/>
            <person name="Drula E."/>
            <person name="Henrissat B."/>
            <person name="Morin E."/>
            <person name="Kohler A."/>
            <person name="Barry K."/>
            <person name="LaButti K."/>
            <person name="Morin E."/>
            <person name="Salamov A."/>
            <person name="Lipzen A."/>
            <person name="Mereny Z."/>
            <person name="Hegedus B."/>
            <person name="Baldrian P."/>
            <person name="Stursova M."/>
            <person name="Weitz H."/>
            <person name="Taylor A."/>
            <person name="Grigoriev I.V."/>
            <person name="Nagy L.G."/>
            <person name="Martin F."/>
            <person name="Kauserud H."/>
        </authorList>
    </citation>
    <scope>NUCLEOTIDE SEQUENCE</scope>
    <source>
        <strain evidence="1">CBHHK188m</strain>
    </source>
</reference>
<evidence type="ECO:0008006" key="3">
    <source>
        <dbReference type="Google" id="ProtNLM"/>
    </source>
</evidence>
<protein>
    <recommendedName>
        <fullName evidence="3">F-box domain-containing protein</fullName>
    </recommendedName>
</protein>
<dbReference type="EMBL" id="JARJLG010000018">
    <property type="protein sequence ID" value="KAJ7772950.1"/>
    <property type="molecule type" value="Genomic_DNA"/>
</dbReference>
<sequence length="544" mass="61531">MAGDFENYPQAAPYCSRTQTNLVKSERQHGDETNEAKFTAFTIRCCSHHLDHALQVLRYNFSLLHEGILRDLLGRHGLDISALGNLKSHFEALSDSLDSPLTMPYQGTLGRDPDGYLVIVPISPLAVRLPPELLSEIFLYCLPDDEFIVPDFDTAPLLLCRILPQWREIALETPALWSSLHLDVNWLRKAEWVTESAAAEFFCRWISNARNTPLSFEVCEPRTQYWDEADPICGADVRTVLQHISALSLQWQNIGIKFCTYHHAAMVLPEGDTFPWLEKFAIGGPMSPQNAGRFCHKIGGAGRIRELRIDEFWGPWPTLLAAPLAKEEIRFSHAIDVLRLAPNLMDCNICVWEKSEPSEGSNPVFVTSNLRALTLHEATYHDDGSPEMAFLRRLTLPSLIHLALTFDHPMWLVPSSSECLQSVPTLVTLRLRLERPSKVDVIFNGLECRPVILPKMTTLHVIYDYYAEFRNNYDAVFPNTPMFIDMLCARAQPTEPGVPGAVGLKSFRFEYSGYGIDFIDPRLLRLVAEGMEIFFGVVKPTSGW</sequence>
<organism evidence="1 2">
    <name type="scientific">Mycena maculata</name>
    <dbReference type="NCBI Taxonomy" id="230809"/>
    <lineage>
        <taxon>Eukaryota</taxon>
        <taxon>Fungi</taxon>
        <taxon>Dikarya</taxon>
        <taxon>Basidiomycota</taxon>
        <taxon>Agaricomycotina</taxon>
        <taxon>Agaricomycetes</taxon>
        <taxon>Agaricomycetidae</taxon>
        <taxon>Agaricales</taxon>
        <taxon>Marasmiineae</taxon>
        <taxon>Mycenaceae</taxon>
        <taxon>Mycena</taxon>
    </lineage>
</organism>